<feature type="region of interest" description="Disordered" evidence="1">
    <location>
        <begin position="139"/>
        <end position="185"/>
    </location>
</feature>
<evidence type="ECO:0000256" key="1">
    <source>
        <dbReference type="SAM" id="MobiDB-lite"/>
    </source>
</evidence>
<gene>
    <name evidence="2" type="ORF">Slin15195_G083690</name>
</gene>
<accession>A0A9Q9ELF8</accession>
<organism evidence="2 3">
    <name type="scientific">Septoria linicola</name>
    <dbReference type="NCBI Taxonomy" id="215465"/>
    <lineage>
        <taxon>Eukaryota</taxon>
        <taxon>Fungi</taxon>
        <taxon>Dikarya</taxon>
        <taxon>Ascomycota</taxon>
        <taxon>Pezizomycotina</taxon>
        <taxon>Dothideomycetes</taxon>
        <taxon>Dothideomycetidae</taxon>
        <taxon>Mycosphaerellales</taxon>
        <taxon>Mycosphaerellaceae</taxon>
        <taxon>Septoria</taxon>
    </lineage>
</organism>
<evidence type="ECO:0000313" key="3">
    <source>
        <dbReference type="Proteomes" id="UP001056384"/>
    </source>
</evidence>
<name>A0A9Q9ELF8_9PEZI</name>
<keyword evidence="3" id="KW-1185">Reference proteome</keyword>
<dbReference type="AlphaFoldDB" id="A0A9Q9ELF8"/>
<dbReference type="EMBL" id="CP099424">
    <property type="protein sequence ID" value="USW55050.1"/>
    <property type="molecule type" value="Genomic_DNA"/>
</dbReference>
<sequence>MSNSTSSNNDEPSPRFLFFTTMPISKEANTAFQKTSQRIIKKLEQTIPLIFESASINDATDLADFVRERMQEVPTEKHEEEAQFLVDNSLSLAKRFYLQVPEPSIGHSGVFAGGRTAFEEEVERVMEATDIEVLVRKEMREREKREKEAKEKEMWEKAMGKMSEQESVEQGKGGKEGGGENSDGA</sequence>
<dbReference type="Proteomes" id="UP001056384">
    <property type="component" value="Chromosome 7"/>
</dbReference>
<reference evidence="2" key="1">
    <citation type="submission" date="2022-06" db="EMBL/GenBank/DDBJ databases">
        <title>Complete genome sequences of two strains of the flax pathogen Septoria linicola.</title>
        <authorList>
            <person name="Lapalu N."/>
            <person name="Simon A."/>
            <person name="Demenou B."/>
            <person name="Paumier D."/>
            <person name="Guillot M.-P."/>
            <person name="Gout L."/>
            <person name="Valade R."/>
        </authorList>
    </citation>
    <scope>NUCLEOTIDE SEQUENCE</scope>
    <source>
        <strain evidence="2">SE15195</strain>
    </source>
</reference>
<protein>
    <submittedName>
        <fullName evidence="2">Uncharacterized protein</fullName>
    </submittedName>
</protein>
<evidence type="ECO:0000313" key="2">
    <source>
        <dbReference type="EMBL" id="USW55050.1"/>
    </source>
</evidence>
<feature type="compositionally biased region" description="Basic and acidic residues" evidence="1">
    <location>
        <begin position="139"/>
        <end position="159"/>
    </location>
</feature>
<proteinExistence type="predicted"/>